<feature type="chain" id="PRO_5025558301" evidence="3">
    <location>
        <begin position="22"/>
        <end position="521"/>
    </location>
</feature>
<protein>
    <submittedName>
        <fullName evidence="5">WSC-domain-containing protein</fullName>
    </submittedName>
</protein>
<proteinExistence type="predicted"/>
<dbReference type="AlphaFoldDB" id="A0A6A5VZ93"/>
<name>A0A6A5VZ93_9PLEO</name>
<organism evidence="5 6">
    <name type="scientific">Amniculicola lignicola CBS 123094</name>
    <dbReference type="NCBI Taxonomy" id="1392246"/>
    <lineage>
        <taxon>Eukaryota</taxon>
        <taxon>Fungi</taxon>
        <taxon>Dikarya</taxon>
        <taxon>Ascomycota</taxon>
        <taxon>Pezizomycotina</taxon>
        <taxon>Dothideomycetes</taxon>
        <taxon>Pleosporomycetidae</taxon>
        <taxon>Pleosporales</taxon>
        <taxon>Amniculicolaceae</taxon>
        <taxon>Amniculicola</taxon>
    </lineage>
</organism>
<gene>
    <name evidence="5" type="ORF">P154DRAFT_360266</name>
</gene>
<dbReference type="PANTHER" id="PTHR45964">
    <property type="entry name" value="WSCD FAMILY MEMBER CG9164"/>
    <property type="match status" value="1"/>
</dbReference>
<dbReference type="PROSITE" id="PS51212">
    <property type="entry name" value="WSC"/>
    <property type="match status" value="2"/>
</dbReference>
<dbReference type="Proteomes" id="UP000799779">
    <property type="component" value="Unassembled WGS sequence"/>
</dbReference>
<keyword evidence="3" id="KW-0732">Signal</keyword>
<evidence type="ECO:0000256" key="1">
    <source>
        <dbReference type="ARBA" id="ARBA00022737"/>
    </source>
</evidence>
<evidence type="ECO:0000313" key="6">
    <source>
        <dbReference type="Proteomes" id="UP000799779"/>
    </source>
</evidence>
<dbReference type="InterPro" id="IPR002889">
    <property type="entry name" value="WSC_carb-bd"/>
</dbReference>
<feature type="domain" description="WSC" evidence="4">
    <location>
        <begin position="138"/>
        <end position="233"/>
    </location>
</feature>
<dbReference type="InterPro" id="IPR051589">
    <property type="entry name" value="Sialate-O-sulfotransferase"/>
</dbReference>
<evidence type="ECO:0000256" key="3">
    <source>
        <dbReference type="SAM" id="SignalP"/>
    </source>
</evidence>
<dbReference type="Pfam" id="PF01822">
    <property type="entry name" value="WSC"/>
    <property type="match status" value="2"/>
</dbReference>
<evidence type="ECO:0000256" key="2">
    <source>
        <dbReference type="SAM" id="MobiDB-lite"/>
    </source>
</evidence>
<feature type="domain" description="WSC" evidence="4">
    <location>
        <begin position="33"/>
        <end position="126"/>
    </location>
</feature>
<feature type="signal peptide" evidence="3">
    <location>
        <begin position="1"/>
        <end position="21"/>
    </location>
</feature>
<keyword evidence="1" id="KW-0677">Repeat</keyword>
<reference evidence="5" key="1">
    <citation type="journal article" date="2020" name="Stud. Mycol.">
        <title>101 Dothideomycetes genomes: a test case for predicting lifestyles and emergence of pathogens.</title>
        <authorList>
            <person name="Haridas S."/>
            <person name="Albert R."/>
            <person name="Binder M."/>
            <person name="Bloem J."/>
            <person name="Labutti K."/>
            <person name="Salamov A."/>
            <person name="Andreopoulos B."/>
            <person name="Baker S."/>
            <person name="Barry K."/>
            <person name="Bills G."/>
            <person name="Bluhm B."/>
            <person name="Cannon C."/>
            <person name="Castanera R."/>
            <person name="Culley D."/>
            <person name="Daum C."/>
            <person name="Ezra D."/>
            <person name="Gonzalez J."/>
            <person name="Henrissat B."/>
            <person name="Kuo A."/>
            <person name="Liang C."/>
            <person name="Lipzen A."/>
            <person name="Lutzoni F."/>
            <person name="Magnuson J."/>
            <person name="Mondo S."/>
            <person name="Nolan M."/>
            <person name="Ohm R."/>
            <person name="Pangilinan J."/>
            <person name="Park H.-J."/>
            <person name="Ramirez L."/>
            <person name="Alfaro M."/>
            <person name="Sun H."/>
            <person name="Tritt A."/>
            <person name="Yoshinaga Y."/>
            <person name="Zwiers L.-H."/>
            <person name="Turgeon B."/>
            <person name="Goodwin S."/>
            <person name="Spatafora J."/>
            <person name="Crous P."/>
            <person name="Grigoriev I."/>
        </authorList>
    </citation>
    <scope>NUCLEOTIDE SEQUENCE</scope>
    <source>
        <strain evidence="5">CBS 123094</strain>
    </source>
</reference>
<feature type="compositionally biased region" description="Low complexity" evidence="2">
    <location>
        <begin position="247"/>
        <end position="319"/>
    </location>
</feature>
<dbReference type="SMART" id="SM00321">
    <property type="entry name" value="WSC"/>
    <property type="match status" value="2"/>
</dbReference>
<evidence type="ECO:0000259" key="4">
    <source>
        <dbReference type="PROSITE" id="PS51212"/>
    </source>
</evidence>
<evidence type="ECO:0000313" key="5">
    <source>
        <dbReference type="EMBL" id="KAF1995022.1"/>
    </source>
</evidence>
<dbReference type="EMBL" id="ML977647">
    <property type="protein sequence ID" value="KAF1995022.1"/>
    <property type="molecule type" value="Genomic_DNA"/>
</dbReference>
<feature type="compositionally biased region" description="Low complexity" evidence="2">
    <location>
        <begin position="326"/>
        <end position="355"/>
    </location>
</feature>
<accession>A0A6A5VZ93</accession>
<dbReference type="PANTHER" id="PTHR45964:SF5">
    <property type="entry name" value="WSCD FAMILY MEMBER CG9164"/>
    <property type="match status" value="1"/>
</dbReference>
<dbReference type="OrthoDB" id="2019572at2759"/>
<keyword evidence="6" id="KW-1185">Reference proteome</keyword>
<sequence>MPATAIKIALGLAALAPIVSSTYSQPACPSFQNYTYSGCYVDNPSDRTFTVRPDGTPYSNMTVYDCTAMCKGNGFRFAGLEYYGECFCGTMIGADSAPETACNYPCKGKLSDICGGTDILSVWEDPTFGDSQIGDADDYSYDGCYTDLNGGRILAINPPDYNRSSATHETCLDTCGGLGYGYAGLEYYGECYCGNTLDYSNTRAAESDCSYPCNGDAGQICGGSARINLWKFPDLLSDAPCGSNPQPSSSSSSSSTSRSSSSSSSSSLPSSSSSSTPKPPSSSSSSSSTLSPPSSSSSTRTTSTVYPPSSSSSSSRPSSTTPPPVTSSTSSWKTSIPSTSSWKTSTSTSIPSNTYKPPPYTPTQSTKTPTPAPTPSCVCSTAAPWAGNKCVGSIPLPCVGCNEKDSERPQFPFKLFNNKDYNKCPKYSPSQPKNACYDACKTQYDWCINYSDECKKNKGKKGYEDGDVAQKKCVQQYKDCYKINNGVGNQGQCPAKQNSNDRTSDKWFSWLSGWIKAWDWN</sequence>
<feature type="region of interest" description="Disordered" evidence="2">
    <location>
        <begin position="241"/>
        <end position="373"/>
    </location>
</feature>